<evidence type="ECO:0000256" key="6">
    <source>
        <dbReference type="ARBA" id="ARBA00022729"/>
    </source>
</evidence>
<evidence type="ECO:0000313" key="16">
    <source>
        <dbReference type="EMBL" id="KAE8680062.1"/>
    </source>
</evidence>
<keyword evidence="5 12" id="KW-0812">Transmembrane</keyword>
<dbReference type="InterPro" id="IPR055414">
    <property type="entry name" value="LRR_R13L4/SHOC2-like"/>
</dbReference>
<name>A0A6A2XWD8_HIBSY</name>
<dbReference type="PRINTS" id="PR00019">
    <property type="entry name" value="LEURICHRPT"/>
</dbReference>
<evidence type="ECO:0000313" key="17">
    <source>
        <dbReference type="Proteomes" id="UP000436088"/>
    </source>
</evidence>
<evidence type="ECO:0000259" key="14">
    <source>
        <dbReference type="Pfam" id="PF08263"/>
    </source>
</evidence>
<dbReference type="GO" id="GO:0005886">
    <property type="term" value="C:plasma membrane"/>
    <property type="evidence" value="ECO:0007669"/>
    <property type="project" value="UniProtKB-SubCell"/>
</dbReference>
<keyword evidence="9 12" id="KW-0472">Membrane</keyword>
<evidence type="ECO:0000256" key="5">
    <source>
        <dbReference type="ARBA" id="ARBA00022692"/>
    </source>
</evidence>
<dbReference type="FunFam" id="3.80.10.10:FF:000095">
    <property type="entry name" value="LRR receptor-like serine/threonine-protein kinase GSO1"/>
    <property type="match status" value="2"/>
</dbReference>
<evidence type="ECO:0000256" key="2">
    <source>
        <dbReference type="ARBA" id="ARBA00009592"/>
    </source>
</evidence>
<keyword evidence="6 13" id="KW-0732">Signal</keyword>
<dbReference type="AlphaFoldDB" id="A0A6A2XWD8"/>
<evidence type="ECO:0000256" key="4">
    <source>
        <dbReference type="ARBA" id="ARBA00022614"/>
    </source>
</evidence>
<dbReference type="InterPro" id="IPR003591">
    <property type="entry name" value="Leu-rich_rpt_typical-subtyp"/>
</dbReference>
<keyword evidence="8 12" id="KW-1133">Transmembrane helix</keyword>
<keyword evidence="4" id="KW-0433">Leucine-rich repeat</keyword>
<gene>
    <name evidence="16" type="ORF">F3Y22_tig00111392pilonHSYRG00205</name>
</gene>
<feature type="transmembrane region" description="Helical" evidence="12">
    <location>
        <begin position="960"/>
        <end position="984"/>
    </location>
</feature>
<dbReference type="Pfam" id="PF13855">
    <property type="entry name" value="LRR_8"/>
    <property type="match status" value="5"/>
</dbReference>
<dbReference type="PROSITE" id="PS51450">
    <property type="entry name" value="LRR"/>
    <property type="match status" value="3"/>
</dbReference>
<evidence type="ECO:0000256" key="1">
    <source>
        <dbReference type="ARBA" id="ARBA00004251"/>
    </source>
</evidence>
<keyword evidence="17" id="KW-1185">Reference proteome</keyword>
<reference evidence="16" key="1">
    <citation type="submission" date="2019-09" db="EMBL/GenBank/DDBJ databases">
        <title>Draft genome information of white flower Hibiscus syriacus.</title>
        <authorList>
            <person name="Kim Y.-M."/>
        </authorList>
    </citation>
    <scope>NUCLEOTIDE SEQUENCE [LARGE SCALE GENOMIC DNA]</scope>
    <source>
        <strain evidence="16">YM2019G1</strain>
    </source>
</reference>
<evidence type="ECO:0000256" key="9">
    <source>
        <dbReference type="ARBA" id="ARBA00023136"/>
    </source>
</evidence>
<dbReference type="SUPFAM" id="SSF52047">
    <property type="entry name" value="RNI-like"/>
    <property type="match status" value="1"/>
</dbReference>
<dbReference type="EMBL" id="VEPZ02001327">
    <property type="protein sequence ID" value="KAE8680062.1"/>
    <property type="molecule type" value="Genomic_DNA"/>
</dbReference>
<dbReference type="PANTHER" id="PTHR48061">
    <property type="entry name" value="LEUCINE-RICH REPEAT RECEPTOR PROTEIN KINASE EMS1-LIKE-RELATED"/>
    <property type="match status" value="1"/>
</dbReference>
<accession>A0A6A2XWD8</accession>
<evidence type="ECO:0000256" key="11">
    <source>
        <dbReference type="ARBA" id="ARBA00023180"/>
    </source>
</evidence>
<protein>
    <submittedName>
        <fullName evidence="16">Uncharacterized protein</fullName>
    </submittedName>
</protein>
<dbReference type="SMART" id="SM00369">
    <property type="entry name" value="LRR_TYP"/>
    <property type="match status" value="7"/>
</dbReference>
<evidence type="ECO:0000256" key="13">
    <source>
        <dbReference type="SAM" id="SignalP"/>
    </source>
</evidence>
<keyword evidence="11" id="KW-0325">Glycoprotein</keyword>
<dbReference type="InterPro" id="IPR032675">
    <property type="entry name" value="LRR_dom_sf"/>
</dbReference>
<feature type="signal peptide" evidence="13">
    <location>
        <begin position="1"/>
        <end position="32"/>
    </location>
</feature>
<dbReference type="SUPFAM" id="SSF52058">
    <property type="entry name" value="L domain-like"/>
    <property type="match status" value="1"/>
</dbReference>
<evidence type="ECO:0000256" key="7">
    <source>
        <dbReference type="ARBA" id="ARBA00022737"/>
    </source>
</evidence>
<organism evidence="16 17">
    <name type="scientific">Hibiscus syriacus</name>
    <name type="common">Rose of Sharon</name>
    <dbReference type="NCBI Taxonomy" id="106335"/>
    <lineage>
        <taxon>Eukaryota</taxon>
        <taxon>Viridiplantae</taxon>
        <taxon>Streptophyta</taxon>
        <taxon>Embryophyta</taxon>
        <taxon>Tracheophyta</taxon>
        <taxon>Spermatophyta</taxon>
        <taxon>Magnoliopsida</taxon>
        <taxon>eudicotyledons</taxon>
        <taxon>Gunneridae</taxon>
        <taxon>Pentapetalae</taxon>
        <taxon>rosids</taxon>
        <taxon>malvids</taxon>
        <taxon>Malvales</taxon>
        <taxon>Malvaceae</taxon>
        <taxon>Malvoideae</taxon>
        <taxon>Hibiscus</taxon>
    </lineage>
</organism>
<comment type="caution">
    <text evidence="16">The sequence shown here is derived from an EMBL/GenBank/DDBJ whole genome shotgun (WGS) entry which is preliminary data.</text>
</comment>
<dbReference type="InterPro" id="IPR046956">
    <property type="entry name" value="RLP23-like"/>
</dbReference>
<evidence type="ECO:0000256" key="10">
    <source>
        <dbReference type="ARBA" id="ARBA00023170"/>
    </source>
</evidence>
<keyword evidence="7" id="KW-0677">Repeat</keyword>
<comment type="subcellular location">
    <subcellularLocation>
        <location evidence="1">Cell membrane</location>
        <topology evidence="1">Single-pass type I membrane protein</topology>
    </subcellularLocation>
</comment>
<sequence length="1018" mass="112948">MEEILIPLPTKFLNFPLLIILVSQVAFSVSHSSSSYQCPPDQSLALLQFKDTISLNNCSFQGPFMSEPRKIVSWKEGSDCCLWDGVSCDNVTGNVIGLDLQDCQLYGTINSDTTLFLLSHLRWLNLAHNEFCESEIPSTISQLADLTHLNLSDSDLSGSVPQEISHLSKLVSLDLSSNWGLYLENASMKRSVRNMTNLREFLLNEVDMYSVAPHSLANLSSSLVSLNLDSCHLGETNGGTFPVHIFQLPNLESIQLGYNPMMRVHFPKSNWTAPLKFLQVIATRSFLGGLPDSIGGLKFLEYLNVEGTGELPDSIGNLVSLKSLTLGGSFTGSIPASIGNLTQITDIHLASPDFTGQLPFSIGKLEHLSSLDLSGNNFTGQIPNAFTNLTKLSVLNLRMNNFNGIVPPDLFTIPSLQYLDLSYNQLDGHLDDFHASKSQLSYVDLSNNKLDGPIPRSLFGLLHLDTLILSSNNMTGFLDLEMISQLKNLTSLDLSYNNLSLSLPSSNQNLSFPMFNSLLLSSCNLREIPTFLRDSKYVQTLDLSSNKIHGRLPEWFWGLGEDSLEYLNLSHNLMTSFQRFLPWQSLSIIDLHSNLLQGSLPDAVYWPEVVLMSTNKLTGKIPLSICNASHASIIDLSDNHLNGKIPQCLGEFSDSLIVLDLRTNNFHGVIPTKFAECGSLMTLSLNGNQLEGSLPRSLHNCKELEVVDIGNNKISGQFPHWLGVLPKLRVLVLRSNKFHGAIVSHKTKPWFPMLRIMDISHNEFTGSLPTRFFDNLKAMLSLGSYELRELQYVGPEDGYYQDDVKITMKGMDIELTRILTILTTIDLSNNKFSGEIPSNIGKLKSLKGLNFSHNNLMGCIPSSIGSLTDLEWLDLSSNQLTCSIPQKLLDLTFLEVLNFSYNKLEGPIPQGKQFNTFSNESYLGNSGLCGFPLSRVCNQSETQHPPARQQNVSSGSMFEFGWKVVVLGYGCGVIFGLIMGYVVFSTGKPQWLLLMVEGLQPRTLKRSKLSGRRCRRSN</sequence>
<dbReference type="PANTHER" id="PTHR48061:SF46">
    <property type="entry name" value="LEUCINE-RICH REPEAT-CONTAINING N-TERMINAL PLANT-TYPE DOMAIN-CONTAINING PROTEIN"/>
    <property type="match status" value="1"/>
</dbReference>
<feature type="chain" id="PRO_5025473667" evidence="13">
    <location>
        <begin position="33"/>
        <end position="1018"/>
    </location>
</feature>
<dbReference type="Pfam" id="PF23598">
    <property type="entry name" value="LRR_14"/>
    <property type="match status" value="1"/>
</dbReference>
<dbReference type="Gene3D" id="3.80.10.10">
    <property type="entry name" value="Ribonuclease Inhibitor"/>
    <property type="match status" value="5"/>
</dbReference>
<dbReference type="FunFam" id="3.80.10.10:FF:000111">
    <property type="entry name" value="LRR receptor-like serine/threonine-protein kinase ERECTA"/>
    <property type="match status" value="1"/>
</dbReference>
<comment type="similarity">
    <text evidence="2">Belongs to the RLP family.</text>
</comment>
<dbReference type="InterPro" id="IPR013210">
    <property type="entry name" value="LRR_N_plant-typ"/>
</dbReference>
<keyword evidence="3" id="KW-1003">Cell membrane</keyword>
<keyword evidence="10" id="KW-0675">Receptor</keyword>
<proteinExistence type="inferred from homology"/>
<feature type="domain" description="Leucine-rich repeat-containing N-terminal plant-type" evidence="14">
    <location>
        <begin position="40"/>
        <end position="89"/>
    </location>
</feature>
<evidence type="ECO:0000256" key="12">
    <source>
        <dbReference type="SAM" id="Phobius"/>
    </source>
</evidence>
<evidence type="ECO:0000256" key="3">
    <source>
        <dbReference type="ARBA" id="ARBA00022475"/>
    </source>
</evidence>
<dbReference type="InterPro" id="IPR001611">
    <property type="entry name" value="Leu-rich_rpt"/>
</dbReference>
<dbReference type="Proteomes" id="UP000436088">
    <property type="component" value="Unassembled WGS sequence"/>
</dbReference>
<evidence type="ECO:0000259" key="15">
    <source>
        <dbReference type="Pfam" id="PF23598"/>
    </source>
</evidence>
<evidence type="ECO:0000256" key="8">
    <source>
        <dbReference type="ARBA" id="ARBA00022989"/>
    </source>
</evidence>
<dbReference type="Pfam" id="PF08263">
    <property type="entry name" value="LRRNT_2"/>
    <property type="match status" value="1"/>
</dbReference>
<feature type="domain" description="Disease resistance R13L4/SHOC-2-like LRR" evidence="15">
    <location>
        <begin position="98"/>
        <end position="275"/>
    </location>
</feature>